<dbReference type="Gene3D" id="3.10.520.10">
    <property type="entry name" value="ApbE-like domains"/>
    <property type="match status" value="1"/>
</dbReference>
<keyword evidence="2" id="KW-1185">Reference proteome</keyword>
<comment type="caution">
    <text evidence="1">The sequence shown here is derived from an EMBL/GenBank/DDBJ whole genome shotgun (WGS) entry which is preliminary data.</text>
</comment>
<reference evidence="1" key="1">
    <citation type="submission" date="2017-07" db="EMBL/GenBank/DDBJ databases">
        <title>The cable genome - Insights into the physiology and evolution of filamentous bacteria capable of sulfide oxidation via long distance electron transfer.</title>
        <authorList>
            <person name="Thorup C."/>
            <person name="Bjerg J.T."/>
            <person name="Schreiber L."/>
            <person name="Nielsen L.P."/>
            <person name="Kjeldsen K.U."/>
            <person name="Boesen T."/>
            <person name="Boggild A."/>
            <person name="Meysman F."/>
            <person name="Geelhoed J."/>
            <person name="Schramm A."/>
        </authorList>
    </citation>
    <scope>NUCLEOTIDE SEQUENCE [LARGE SCALE GENOMIC DNA]</scope>
    <source>
        <strain evidence="1">GS</strain>
    </source>
</reference>
<dbReference type="Proteomes" id="UP000316238">
    <property type="component" value="Unassembled WGS sequence"/>
</dbReference>
<dbReference type="AlphaFoldDB" id="A0A521G0T9"/>
<organism evidence="1 2">
    <name type="scientific">Candidatus Electronema aureum</name>
    <dbReference type="NCBI Taxonomy" id="2005002"/>
    <lineage>
        <taxon>Bacteria</taxon>
        <taxon>Pseudomonadati</taxon>
        <taxon>Thermodesulfobacteriota</taxon>
        <taxon>Desulfobulbia</taxon>
        <taxon>Desulfobulbales</taxon>
        <taxon>Desulfobulbaceae</taxon>
        <taxon>Candidatus Electronema</taxon>
    </lineage>
</organism>
<protein>
    <submittedName>
        <fullName evidence="1">Uncharacterized protein</fullName>
    </submittedName>
</protein>
<sequence>MAGIKKNPLSYNERDYRSRQNSGLIASTVKIAETDLHILTSQPVSDHALLSVIKVRAEIEKYIHQHPLFLTSLVPLPFDSSAPESVQAMLAAALRVGVGPMAAVAGVIAEHVGRMLLAQGIDEVIVENGGDLFVARRQSSVVAIYAGESRLSGKLGISLRPEQMPCGLCCSSGTVGHSLSFGVADAAAVLAPSAALADTAATRLGNEVVSRDSKSVNRAVELAKTIEGITGVVIIAGDHLGAWGDIELNPLA</sequence>
<accession>A0A521G0T9</accession>
<dbReference type="SUPFAM" id="SSF143631">
    <property type="entry name" value="ApbE-like"/>
    <property type="match status" value="1"/>
</dbReference>
<dbReference type="PIRSF" id="PIRSF006421">
    <property type="entry name" value="UCP006421"/>
    <property type="match status" value="1"/>
</dbReference>
<evidence type="ECO:0000313" key="2">
    <source>
        <dbReference type="Proteomes" id="UP000316238"/>
    </source>
</evidence>
<gene>
    <name evidence="1" type="ORF">CDV28_1215</name>
</gene>
<dbReference type="InterPro" id="IPR007183">
    <property type="entry name" value="UPF0280"/>
</dbReference>
<dbReference type="InterPro" id="IPR003374">
    <property type="entry name" value="ApbE-like_sf"/>
</dbReference>
<dbReference type="EMBL" id="NQJD01000021">
    <property type="protein sequence ID" value="TAA74612.1"/>
    <property type="molecule type" value="Genomic_DNA"/>
</dbReference>
<name>A0A521G0T9_9BACT</name>
<evidence type="ECO:0000313" key="1">
    <source>
        <dbReference type="EMBL" id="TAA74612.1"/>
    </source>
</evidence>
<proteinExistence type="predicted"/>